<dbReference type="EMBL" id="JAWNGA010000001">
    <property type="protein sequence ID" value="MDY5132242.1"/>
    <property type="molecule type" value="Genomic_DNA"/>
</dbReference>
<gene>
    <name evidence="1" type="ORF">R6G86_00600</name>
</gene>
<dbReference type="Proteomes" id="UP001275049">
    <property type="component" value="Unassembled WGS sequence"/>
</dbReference>
<evidence type="ECO:0000313" key="1">
    <source>
        <dbReference type="EMBL" id="MDY5132242.1"/>
    </source>
</evidence>
<evidence type="ECO:0008006" key="3">
    <source>
        <dbReference type="Google" id="ProtNLM"/>
    </source>
</evidence>
<protein>
    <recommendedName>
        <fullName evidence="3">HK97 gp10 family phage protein</fullName>
    </recommendedName>
</protein>
<name>A0ABU5G4Z5_9ACTO</name>
<keyword evidence="2" id="KW-1185">Reference proteome</keyword>
<sequence length="69" mass="7442">MRQYLNSPSVQALLGEQAQKVATRAGDGFETSVRAGKNRAHGRVYAATWRAVGRNRRDNTLLKALGGGS</sequence>
<organism evidence="1 2">
    <name type="scientific">Actinotignum urinale</name>
    <dbReference type="NCBI Taxonomy" id="190146"/>
    <lineage>
        <taxon>Bacteria</taxon>
        <taxon>Bacillati</taxon>
        <taxon>Actinomycetota</taxon>
        <taxon>Actinomycetes</taxon>
        <taxon>Actinomycetales</taxon>
        <taxon>Actinomycetaceae</taxon>
        <taxon>Actinotignum</taxon>
    </lineage>
</organism>
<proteinExistence type="predicted"/>
<evidence type="ECO:0000313" key="2">
    <source>
        <dbReference type="Proteomes" id="UP001275049"/>
    </source>
</evidence>
<comment type="caution">
    <text evidence="1">The sequence shown here is derived from an EMBL/GenBank/DDBJ whole genome shotgun (WGS) entry which is preliminary data.</text>
</comment>
<dbReference type="RefSeq" id="WP_320754795.1">
    <property type="nucleotide sequence ID" value="NZ_JAWNGA010000001.1"/>
</dbReference>
<accession>A0ABU5G4Z5</accession>
<reference evidence="1 2" key="1">
    <citation type="submission" date="2023-10" db="EMBL/GenBank/DDBJ databases">
        <title>Whole Genome based description of the genera Actinobaculum and Actinotignum reveals a complex phylogenetic relationship within the species included in the genus Actinotignum.</title>
        <authorList>
            <person name="Jensen C.S."/>
            <person name="Dargis R."/>
            <person name="Kemp M."/>
            <person name="Christensen J.J."/>
        </authorList>
    </citation>
    <scope>NUCLEOTIDE SEQUENCE [LARGE SCALE GENOMIC DNA]</scope>
    <source>
        <strain evidence="1 2">SLA_B974</strain>
    </source>
</reference>